<protein>
    <submittedName>
        <fullName evidence="6">DNA-binding Lrp family transcriptional regulator</fullName>
    </submittedName>
</protein>
<evidence type="ECO:0000256" key="2">
    <source>
        <dbReference type="ARBA" id="ARBA00023125"/>
    </source>
</evidence>
<keyword evidence="7" id="KW-1185">Reference proteome</keyword>
<dbReference type="Pfam" id="PF13404">
    <property type="entry name" value="HTH_AsnC-type"/>
    <property type="match status" value="1"/>
</dbReference>
<dbReference type="Pfam" id="PF01037">
    <property type="entry name" value="AsnC_trans_reg"/>
    <property type="match status" value="1"/>
</dbReference>
<evidence type="ECO:0000313" key="7">
    <source>
        <dbReference type="Proteomes" id="UP000523000"/>
    </source>
</evidence>
<organism evidence="6 7">
    <name type="scientific">Paeniglutamicibacter cryotolerans</name>
    <dbReference type="NCBI Taxonomy" id="670079"/>
    <lineage>
        <taxon>Bacteria</taxon>
        <taxon>Bacillati</taxon>
        <taxon>Actinomycetota</taxon>
        <taxon>Actinomycetes</taxon>
        <taxon>Micrococcales</taxon>
        <taxon>Micrococcaceae</taxon>
        <taxon>Paeniglutamicibacter</taxon>
    </lineage>
</organism>
<dbReference type="GO" id="GO:0043565">
    <property type="term" value="F:sequence-specific DNA binding"/>
    <property type="evidence" value="ECO:0007669"/>
    <property type="project" value="InterPro"/>
</dbReference>
<dbReference type="AlphaFoldDB" id="A0A839QP39"/>
<feature type="domain" description="HTH asnC-type" evidence="5">
    <location>
        <begin position="4"/>
        <end position="45"/>
    </location>
</feature>
<evidence type="ECO:0000256" key="1">
    <source>
        <dbReference type="ARBA" id="ARBA00023015"/>
    </source>
</evidence>
<name>A0A839QP39_9MICC</name>
<dbReference type="Gene3D" id="1.10.10.10">
    <property type="entry name" value="Winged helix-like DNA-binding domain superfamily/Winged helix DNA-binding domain"/>
    <property type="match status" value="1"/>
</dbReference>
<reference evidence="6 7" key="1">
    <citation type="submission" date="2020-08" db="EMBL/GenBank/DDBJ databases">
        <title>Sequencing the genomes of 1000 actinobacteria strains.</title>
        <authorList>
            <person name="Klenk H.-P."/>
        </authorList>
    </citation>
    <scope>NUCLEOTIDE SEQUENCE [LARGE SCALE GENOMIC DNA]</scope>
    <source>
        <strain evidence="6 7">DSM 22826</strain>
    </source>
</reference>
<dbReference type="InterPro" id="IPR000485">
    <property type="entry name" value="AsnC-type_HTH_dom"/>
</dbReference>
<dbReference type="PANTHER" id="PTHR30154:SF34">
    <property type="entry name" value="TRANSCRIPTIONAL REGULATOR AZLB"/>
    <property type="match status" value="1"/>
</dbReference>
<gene>
    <name evidence="6" type="ORF">E9229_000032</name>
</gene>
<dbReference type="SUPFAM" id="SSF46785">
    <property type="entry name" value="Winged helix' DNA-binding domain"/>
    <property type="match status" value="1"/>
</dbReference>
<dbReference type="Gene3D" id="3.30.70.920">
    <property type="match status" value="1"/>
</dbReference>
<evidence type="ECO:0000256" key="3">
    <source>
        <dbReference type="ARBA" id="ARBA00023163"/>
    </source>
</evidence>
<dbReference type="InterPro" id="IPR019887">
    <property type="entry name" value="Tscrpt_reg_AsnC/Lrp_C"/>
</dbReference>
<dbReference type="Proteomes" id="UP000523000">
    <property type="component" value="Unassembled WGS sequence"/>
</dbReference>
<dbReference type="SUPFAM" id="SSF54909">
    <property type="entry name" value="Dimeric alpha+beta barrel"/>
    <property type="match status" value="1"/>
</dbReference>
<dbReference type="RefSeq" id="WP_183509185.1">
    <property type="nucleotide sequence ID" value="NZ_BAABGK010000092.1"/>
</dbReference>
<keyword evidence="1" id="KW-0805">Transcription regulation</keyword>
<keyword evidence="3" id="KW-0804">Transcription</keyword>
<dbReference type="InterPro" id="IPR036388">
    <property type="entry name" value="WH-like_DNA-bd_sf"/>
</dbReference>
<feature type="domain" description="Transcription regulator AsnC/Lrp ligand binding" evidence="4">
    <location>
        <begin position="70"/>
        <end position="139"/>
    </location>
</feature>
<dbReference type="GO" id="GO:0043200">
    <property type="term" value="P:response to amino acid"/>
    <property type="evidence" value="ECO:0007669"/>
    <property type="project" value="TreeGrafter"/>
</dbReference>
<comment type="caution">
    <text evidence="6">The sequence shown here is derived from an EMBL/GenBank/DDBJ whole genome shotgun (WGS) entry which is preliminary data.</text>
</comment>
<keyword evidence="2 6" id="KW-0238">DNA-binding</keyword>
<evidence type="ECO:0000259" key="5">
    <source>
        <dbReference type="Pfam" id="PF13404"/>
    </source>
</evidence>
<dbReference type="InterPro" id="IPR019888">
    <property type="entry name" value="Tscrpt_reg_AsnC-like"/>
</dbReference>
<dbReference type="PANTHER" id="PTHR30154">
    <property type="entry name" value="LEUCINE-RESPONSIVE REGULATORY PROTEIN"/>
    <property type="match status" value="1"/>
</dbReference>
<evidence type="ECO:0000313" key="6">
    <source>
        <dbReference type="EMBL" id="MBB2993841.1"/>
    </source>
</evidence>
<dbReference type="InterPro" id="IPR036390">
    <property type="entry name" value="WH_DNA-bd_sf"/>
</dbReference>
<dbReference type="InterPro" id="IPR011008">
    <property type="entry name" value="Dimeric_a/b-barrel"/>
</dbReference>
<evidence type="ECO:0000259" key="4">
    <source>
        <dbReference type="Pfam" id="PF01037"/>
    </source>
</evidence>
<dbReference type="GO" id="GO:0005829">
    <property type="term" value="C:cytosol"/>
    <property type="evidence" value="ECO:0007669"/>
    <property type="project" value="TreeGrafter"/>
</dbReference>
<sequence>MPHLDEVDVRLLLALLEDPRAQIGELATAVGVARNTVQGRMGKLERAGALRQGGREVDLSLLGFDVLAFITIEVNHRDLDAVITELRGLDQVLEVHEISGRGDIWCRFAARDTHHLQAGLREVLRLPGVIRTETSLALGEHIPYRTRPLLERTLASPPR</sequence>
<dbReference type="EMBL" id="JACHVS010000001">
    <property type="protein sequence ID" value="MBB2993841.1"/>
    <property type="molecule type" value="Genomic_DNA"/>
</dbReference>
<dbReference type="PRINTS" id="PR00033">
    <property type="entry name" value="HTHASNC"/>
</dbReference>
<dbReference type="SMART" id="SM00344">
    <property type="entry name" value="HTH_ASNC"/>
    <property type="match status" value="1"/>
</dbReference>
<proteinExistence type="predicted"/>
<accession>A0A839QP39</accession>